<keyword evidence="3" id="KW-0808">Transferase</keyword>
<reference evidence="3 4" key="1">
    <citation type="submission" date="2013-05" db="EMBL/GenBank/DDBJ databases">
        <title>Between feast and famine: a lifestyle of most important marine PAH-degrading bacterium Cycloclasticus sp. 7ME.</title>
        <authorList>
            <person name="Yakimov M.M."/>
            <person name="Messina E."/>
            <person name="Genovese M."/>
            <person name="Denaro R."/>
            <person name="Crisafi F."/>
            <person name="Russo D."/>
            <person name="Cappello S."/>
            <person name="Santisi S."/>
            <person name="Smedile F."/>
            <person name="Golyshina O.V."/>
            <person name="Tran H."/>
            <person name="Pieper D.H."/>
            <person name="Golyshin P.N."/>
            <person name="Giuliano L."/>
        </authorList>
    </citation>
    <scope>NUCLEOTIDE SEQUENCE [LARGE SCALE GENOMIC DNA]</scope>
    <source>
        <strain evidence="3 4">78-ME</strain>
    </source>
</reference>
<dbReference type="InterPro" id="IPR050194">
    <property type="entry name" value="Glycosyltransferase_grp1"/>
</dbReference>
<dbReference type="Pfam" id="PF00534">
    <property type="entry name" value="Glycos_transf_1"/>
    <property type="match status" value="1"/>
</dbReference>
<feature type="domain" description="Glycosyl transferase family 1" evidence="1">
    <location>
        <begin position="217"/>
        <end position="381"/>
    </location>
</feature>
<dbReference type="Gene3D" id="3.40.50.2000">
    <property type="entry name" value="Glycogen Phosphorylase B"/>
    <property type="match status" value="2"/>
</dbReference>
<dbReference type="eggNOG" id="COG0438">
    <property type="taxonomic scope" value="Bacteria"/>
</dbReference>
<dbReference type="KEGG" id="cza:CYCME_1411"/>
<gene>
    <name evidence="3" type="ORF">CYCME_1411</name>
</gene>
<name>S5T811_9GAMM</name>
<organism evidence="3 4">
    <name type="scientific">Cycloclasticus zancles 78-ME</name>
    <dbReference type="NCBI Taxonomy" id="1198232"/>
    <lineage>
        <taxon>Bacteria</taxon>
        <taxon>Pseudomonadati</taxon>
        <taxon>Pseudomonadota</taxon>
        <taxon>Gammaproteobacteria</taxon>
        <taxon>Thiotrichales</taxon>
        <taxon>Piscirickettsiaceae</taxon>
        <taxon>Cycloclasticus</taxon>
    </lineage>
</organism>
<dbReference type="RefSeq" id="WP_020932577.1">
    <property type="nucleotide sequence ID" value="NC_021917.1"/>
</dbReference>
<evidence type="ECO:0000259" key="2">
    <source>
        <dbReference type="Pfam" id="PF13439"/>
    </source>
</evidence>
<dbReference type="GO" id="GO:0016757">
    <property type="term" value="F:glycosyltransferase activity"/>
    <property type="evidence" value="ECO:0007669"/>
    <property type="project" value="InterPro"/>
</dbReference>
<dbReference type="EMBL" id="CP005996">
    <property type="protein sequence ID" value="AGS39739.1"/>
    <property type="molecule type" value="Genomic_DNA"/>
</dbReference>
<evidence type="ECO:0000313" key="4">
    <source>
        <dbReference type="Proteomes" id="UP000015380"/>
    </source>
</evidence>
<evidence type="ECO:0000259" key="1">
    <source>
        <dbReference type="Pfam" id="PF00534"/>
    </source>
</evidence>
<reference evidence="4" key="2">
    <citation type="journal article" date="2016" name="Environ. Microbiol. Rep.">
        <title>Analysis of defence systems and a conjugative IncP-1 plasmid in the marine polyaromatic hydrocarbons-degrading bacterium Cycloclasticus sp. 78-ME.</title>
        <authorList>
            <person name="Yakimov M.M."/>
            <person name="Crisafi F."/>
            <person name="Messina E."/>
            <person name="Smedile F."/>
            <person name="Lopatina A."/>
            <person name="Denaro R."/>
            <person name="Pieper D.H."/>
            <person name="Golyshin P.N."/>
            <person name="Giuliano L."/>
        </authorList>
    </citation>
    <scope>NUCLEOTIDE SEQUENCE [LARGE SCALE GENOMIC DNA]</scope>
    <source>
        <strain evidence="4">78-ME</strain>
    </source>
</reference>
<dbReference type="Pfam" id="PF13439">
    <property type="entry name" value="Glyco_transf_4"/>
    <property type="match status" value="1"/>
</dbReference>
<dbReference type="PATRIC" id="fig|1198232.3.peg.1400"/>
<dbReference type="HOGENOM" id="CLU_009583_14_2_6"/>
<accession>S5T811</accession>
<proteinExistence type="predicted"/>
<feature type="domain" description="Glycosyltransferase subfamily 4-like N-terminal" evidence="2">
    <location>
        <begin position="106"/>
        <end position="208"/>
    </location>
</feature>
<dbReference type="InterPro" id="IPR001296">
    <property type="entry name" value="Glyco_trans_1"/>
</dbReference>
<evidence type="ECO:0000313" key="3">
    <source>
        <dbReference type="EMBL" id="AGS39739.1"/>
    </source>
</evidence>
<dbReference type="InterPro" id="IPR028098">
    <property type="entry name" value="Glyco_trans_4-like_N"/>
</dbReference>
<dbReference type="PANTHER" id="PTHR45947">
    <property type="entry name" value="SULFOQUINOVOSYL TRANSFERASE SQD2"/>
    <property type="match status" value="1"/>
</dbReference>
<dbReference type="SUPFAM" id="SSF53756">
    <property type="entry name" value="UDP-Glycosyltransferase/glycogen phosphorylase"/>
    <property type="match status" value="1"/>
</dbReference>
<dbReference type="Proteomes" id="UP000015380">
    <property type="component" value="Chromosome"/>
</dbReference>
<sequence length="410" mass="45302">MKIAYLAPELPALSATFVYNEILQLEALGVQVVPFSVHTPSSKVNEPRVEALAKRTFYLYAQSKLNVLKDNLLCLLKSPVCYLKTLMMVGRDMWQVGLFSRIGLGLVYRFFFAASLARQLQANGCDHLHVHFAHIPTDIAMYASSLSAVPFSVTAHANDIYERGWLLNEKVERSAFFATISEFNKHYLEDKGVDASKMFIVRCGVEPNLFSKRTAVLEHKKTRIGAIGRLVEKKGFDTLIKAVAILKAQGETIELQLAGDGPLFQQLQALALSLDLSPQDITFMGAIAHAEVASFIKSLDAFVLPCKQDEQGDVDGIPVVLMEAMLSGVPVVSTKLSGIPELVVHKETGLLVSPDNEDELAETILMLINSPVLKNQMIECAASKVKRDFSLEHNANKLKDMFNCVINHIV</sequence>
<dbReference type="PANTHER" id="PTHR45947:SF14">
    <property type="entry name" value="SLL1723 PROTEIN"/>
    <property type="match status" value="1"/>
</dbReference>
<dbReference type="AlphaFoldDB" id="S5T811"/>
<protein>
    <submittedName>
        <fullName evidence="3">Glycosyl transferase family 1</fullName>
    </submittedName>
</protein>
<keyword evidence="4" id="KW-1185">Reference proteome</keyword>